<accession>A0AAW2X6U8</accession>
<dbReference type="InterPro" id="IPR043502">
    <property type="entry name" value="DNA/RNA_pol_sf"/>
</dbReference>
<dbReference type="InterPro" id="IPR012337">
    <property type="entry name" value="RNaseH-like_sf"/>
</dbReference>
<name>A0AAW2X6U8_9LAMI</name>
<dbReference type="InterPro" id="IPR043128">
    <property type="entry name" value="Rev_trsase/Diguanyl_cyclase"/>
</dbReference>
<dbReference type="SUPFAM" id="SSF53098">
    <property type="entry name" value="Ribonuclease H-like"/>
    <property type="match status" value="1"/>
</dbReference>
<evidence type="ECO:0008006" key="5">
    <source>
        <dbReference type="Google" id="ProtNLM"/>
    </source>
</evidence>
<evidence type="ECO:0000259" key="2">
    <source>
        <dbReference type="Pfam" id="PF17919"/>
    </source>
</evidence>
<dbReference type="Gene3D" id="3.30.70.270">
    <property type="match status" value="2"/>
</dbReference>
<dbReference type="Pfam" id="PF17919">
    <property type="entry name" value="RT_RNaseH_2"/>
    <property type="match status" value="1"/>
</dbReference>
<reference evidence="4" key="2">
    <citation type="journal article" date="2024" name="Plant">
        <title>Genomic evolution and insights into agronomic trait innovations of Sesamum species.</title>
        <authorList>
            <person name="Miao H."/>
            <person name="Wang L."/>
            <person name="Qu L."/>
            <person name="Liu H."/>
            <person name="Sun Y."/>
            <person name="Le M."/>
            <person name="Wang Q."/>
            <person name="Wei S."/>
            <person name="Zheng Y."/>
            <person name="Lin W."/>
            <person name="Duan Y."/>
            <person name="Cao H."/>
            <person name="Xiong S."/>
            <person name="Wang X."/>
            <person name="Wei L."/>
            <person name="Li C."/>
            <person name="Ma Q."/>
            <person name="Ju M."/>
            <person name="Zhao R."/>
            <person name="Li G."/>
            <person name="Mu C."/>
            <person name="Tian Q."/>
            <person name="Mei H."/>
            <person name="Zhang T."/>
            <person name="Gao T."/>
            <person name="Zhang H."/>
        </authorList>
    </citation>
    <scope>NUCLEOTIDE SEQUENCE</scope>
    <source>
        <strain evidence="4">KEN1</strain>
    </source>
</reference>
<dbReference type="GO" id="GO:0003676">
    <property type="term" value="F:nucleic acid binding"/>
    <property type="evidence" value="ECO:0007669"/>
    <property type="project" value="InterPro"/>
</dbReference>
<evidence type="ECO:0000259" key="3">
    <source>
        <dbReference type="Pfam" id="PF17921"/>
    </source>
</evidence>
<dbReference type="PANTHER" id="PTHR48475:SF2">
    <property type="entry name" value="RIBONUCLEASE H"/>
    <property type="match status" value="1"/>
</dbReference>
<dbReference type="Pfam" id="PF17921">
    <property type="entry name" value="Integrase_H2C2"/>
    <property type="match status" value="1"/>
</dbReference>
<reference evidence="4" key="1">
    <citation type="submission" date="2020-06" db="EMBL/GenBank/DDBJ databases">
        <authorList>
            <person name="Li T."/>
            <person name="Hu X."/>
            <person name="Zhang T."/>
            <person name="Song X."/>
            <person name="Zhang H."/>
            <person name="Dai N."/>
            <person name="Sheng W."/>
            <person name="Hou X."/>
            <person name="Wei L."/>
        </authorList>
    </citation>
    <scope>NUCLEOTIDE SEQUENCE</scope>
    <source>
        <strain evidence="4">KEN1</strain>
        <tissue evidence="4">Leaf</tissue>
    </source>
</reference>
<dbReference type="InterPro" id="IPR041577">
    <property type="entry name" value="RT_RNaseH_2"/>
</dbReference>
<organism evidence="4">
    <name type="scientific">Sesamum latifolium</name>
    <dbReference type="NCBI Taxonomy" id="2727402"/>
    <lineage>
        <taxon>Eukaryota</taxon>
        <taxon>Viridiplantae</taxon>
        <taxon>Streptophyta</taxon>
        <taxon>Embryophyta</taxon>
        <taxon>Tracheophyta</taxon>
        <taxon>Spermatophyta</taxon>
        <taxon>Magnoliopsida</taxon>
        <taxon>eudicotyledons</taxon>
        <taxon>Gunneridae</taxon>
        <taxon>Pentapetalae</taxon>
        <taxon>asterids</taxon>
        <taxon>lamiids</taxon>
        <taxon>Lamiales</taxon>
        <taxon>Pedaliaceae</taxon>
        <taxon>Sesamum</taxon>
    </lineage>
</organism>
<dbReference type="GO" id="GO:0004523">
    <property type="term" value="F:RNA-DNA hybrid ribonuclease activity"/>
    <property type="evidence" value="ECO:0007669"/>
    <property type="project" value="InterPro"/>
</dbReference>
<feature type="domain" description="RNase H type-1" evidence="1">
    <location>
        <begin position="278"/>
        <end position="357"/>
    </location>
</feature>
<sequence length="440" mass="49357">MLVKSKKAEEHVKDLEETFSVLRKYKLKLNLGKCAFGVQGGRFLGFMVTQRRIEANPLQIKAIIDMKASTCLNKVQRLTGRIAALSRFISKSAEKNLPFFKILRKAKTFEWDTPCQLAFEELKAYLAKLPLLVKPSPGDTLYLYLSVAPQAVSSMLIREEKGKQLPIYYISKVLNEAEGRYTPIEKMALALVVTARRLRPYFLSHPIGVKTNTPLNQTLGKPDTLGRLVKWVVELSEYDISYMPRTTIKAQALADFISEMAEMSVKDTSQDQVWLLHVDGSSTTQGSGAGIVITTPQGEDLEFAVKFGFKASNNEAEYEALVIGMRMAHEAGARHLLAYSDSKLIVKQVEGAYEAKEEKEGIHVLQEIHGGCCGAHAGTRILANKALRAVYFWPTMKQDAIQLVSKCQRKFLLVAIDYFIKWVKAEPLARITEGEVMKFI</sequence>
<protein>
    <recommendedName>
        <fullName evidence="5">RNase H type-1 domain-containing protein</fullName>
    </recommendedName>
</protein>
<dbReference type="InterPro" id="IPR041588">
    <property type="entry name" value="Integrase_H2C2"/>
</dbReference>
<dbReference type="EMBL" id="JACGWN010000005">
    <property type="protein sequence ID" value="KAL0449593.1"/>
    <property type="molecule type" value="Genomic_DNA"/>
</dbReference>
<dbReference type="InterPro" id="IPR036397">
    <property type="entry name" value="RNaseH_sf"/>
</dbReference>
<gene>
    <name evidence="4" type="ORF">Slati_1515700</name>
</gene>
<comment type="caution">
    <text evidence="4">The sequence shown here is derived from an EMBL/GenBank/DDBJ whole genome shotgun (WGS) entry which is preliminary data.</text>
</comment>
<feature type="domain" description="Reverse transcriptase/retrotransposon-derived protein RNase H-like" evidence="2">
    <location>
        <begin position="111"/>
        <end position="207"/>
    </location>
</feature>
<proteinExistence type="predicted"/>
<evidence type="ECO:0000313" key="4">
    <source>
        <dbReference type="EMBL" id="KAL0449593.1"/>
    </source>
</evidence>
<dbReference type="CDD" id="cd09279">
    <property type="entry name" value="RNase_HI_like"/>
    <property type="match status" value="1"/>
</dbReference>
<dbReference type="SUPFAM" id="SSF56672">
    <property type="entry name" value="DNA/RNA polymerases"/>
    <property type="match status" value="1"/>
</dbReference>
<dbReference type="Pfam" id="PF13456">
    <property type="entry name" value="RVT_3"/>
    <property type="match status" value="1"/>
</dbReference>
<dbReference type="Gene3D" id="3.30.420.10">
    <property type="entry name" value="Ribonuclease H-like superfamily/Ribonuclease H"/>
    <property type="match status" value="1"/>
</dbReference>
<dbReference type="InterPro" id="IPR002156">
    <property type="entry name" value="RNaseH_domain"/>
</dbReference>
<evidence type="ECO:0000259" key="1">
    <source>
        <dbReference type="Pfam" id="PF13456"/>
    </source>
</evidence>
<dbReference type="AlphaFoldDB" id="A0AAW2X6U8"/>
<dbReference type="PANTHER" id="PTHR48475">
    <property type="entry name" value="RIBONUCLEASE H"/>
    <property type="match status" value="1"/>
</dbReference>
<feature type="domain" description="Integrase zinc-binding" evidence="3">
    <location>
        <begin position="363"/>
        <end position="408"/>
    </location>
</feature>